<dbReference type="EMBL" id="CADCWE010000253">
    <property type="protein sequence ID" value="CAA9562718.1"/>
    <property type="molecule type" value="Genomic_DNA"/>
</dbReference>
<feature type="compositionally biased region" description="Basic and acidic residues" evidence="1">
    <location>
        <begin position="198"/>
        <end position="213"/>
    </location>
</feature>
<feature type="compositionally biased region" description="Basic and acidic residues" evidence="1">
    <location>
        <begin position="66"/>
        <end position="78"/>
    </location>
</feature>
<feature type="non-terminal residue" evidence="2">
    <location>
        <position position="1"/>
    </location>
</feature>
<feature type="non-terminal residue" evidence="2">
    <location>
        <position position="256"/>
    </location>
</feature>
<keyword evidence="2" id="KW-0645">Protease</keyword>
<feature type="compositionally biased region" description="Basic and acidic residues" evidence="1">
    <location>
        <begin position="131"/>
        <end position="153"/>
    </location>
</feature>
<keyword evidence="2" id="KW-0031">Aminopeptidase</keyword>
<dbReference type="GO" id="GO:0004239">
    <property type="term" value="F:initiator methionyl aminopeptidase activity"/>
    <property type="evidence" value="ECO:0007669"/>
    <property type="project" value="UniProtKB-EC"/>
</dbReference>
<name>A0A6J4V1I4_9BACT</name>
<evidence type="ECO:0000313" key="2">
    <source>
        <dbReference type="EMBL" id="CAA9562718.1"/>
    </source>
</evidence>
<feature type="compositionally biased region" description="Basic and acidic residues" evidence="1">
    <location>
        <begin position="28"/>
        <end position="47"/>
    </location>
</feature>
<dbReference type="EC" id="3.4.11.18" evidence="2"/>
<feature type="compositionally biased region" description="Basic residues" evidence="1">
    <location>
        <begin position="157"/>
        <end position="169"/>
    </location>
</feature>
<protein>
    <submittedName>
        <fullName evidence="2">Methionine aminopeptidase</fullName>
        <ecNumber evidence="2">3.4.11.18</ecNumber>
    </submittedName>
</protein>
<reference evidence="2" key="1">
    <citation type="submission" date="2020-02" db="EMBL/GenBank/DDBJ databases">
        <authorList>
            <person name="Meier V. D."/>
        </authorList>
    </citation>
    <scope>NUCLEOTIDE SEQUENCE</scope>
    <source>
        <strain evidence="2">AVDCRST_MAG73</strain>
    </source>
</reference>
<evidence type="ECO:0000256" key="1">
    <source>
        <dbReference type="SAM" id="MobiDB-lite"/>
    </source>
</evidence>
<feature type="compositionally biased region" description="Basic and acidic residues" evidence="1">
    <location>
        <begin position="1"/>
        <end position="20"/>
    </location>
</feature>
<gene>
    <name evidence="2" type="ORF">AVDCRST_MAG73-3870</name>
</gene>
<organism evidence="2">
    <name type="scientific">uncultured Thermomicrobiales bacterium</name>
    <dbReference type="NCBI Taxonomy" id="1645740"/>
    <lineage>
        <taxon>Bacteria</taxon>
        <taxon>Pseudomonadati</taxon>
        <taxon>Thermomicrobiota</taxon>
        <taxon>Thermomicrobia</taxon>
        <taxon>Thermomicrobiales</taxon>
        <taxon>environmental samples</taxon>
    </lineage>
</organism>
<feature type="region of interest" description="Disordered" evidence="1">
    <location>
        <begin position="109"/>
        <end position="256"/>
    </location>
</feature>
<dbReference type="AlphaFoldDB" id="A0A6J4V1I4"/>
<proteinExistence type="predicted"/>
<accession>A0A6J4V1I4</accession>
<sequence length="256" mass="28583">GDYDQEPARNRTDARGEPGRRARPRPPRGGDRAGRDAAGSERAGARDHPRRRRQVVLPRPPWVSRGDLRVRQRRDRAWHSQPQAAAGRRLDLRRRRRDRRRLPRRFGLDLPGWERLGRGPATAGGHRGGALRRDRRGESGQPAKCDRERDRGVRGPARLRHRPRLRRARDRPLDVGGAPRRQPRRFGPRTGSAAGDDPGDRADAELGYRRDAGVGRPVDGSHQGRAVVGPFRAHGGDHRRRGAGHLDETAGGGGTM</sequence>
<feature type="region of interest" description="Disordered" evidence="1">
    <location>
        <begin position="1"/>
        <end position="92"/>
    </location>
</feature>
<keyword evidence="2" id="KW-0378">Hydrolase</keyword>